<reference evidence="1 2" key="1">
    <citation type="submission" date="2019-08" db="EMBL/GenBank/DDBJ databases">
        <title>Aureimonas fodiniaquatilis sp. nov., isolated from a coal mine wastewater.</title>
        <authorList>
            <person name="Kim W."/>
        </authorList>
    </citation>
    <scope>NUCLEOTIDE SEQUENCE [LARGE SCALE GENOMIC DNA]</scope>
    <source>
        <strain evidence="1 2">CAU 1482</strain>
    </source>
</reference>
<evidence type="ECO:0000313" key="2">
    <source>
        <dbReference type="Proteomes" id="UP000324738"/>
    </source>
</evidence>
<sequence length="114" mass="12787">MTRAAIIAGILNDFIETRNLKELSAQDTEKLGELFVALMDARIDNHVDAELVLGWQADLLQALVHAVEAGRLSIDPLDVLRYTIELVENVISYLGRDHNLLEHRQLDDALDPSE</sequence>
<proteinExistence type="predicted"/>
<name>A0A5B0DPV1_9HYPH</name>
<gene>
    <name evidence="1" type="ORF">FPY71_16175</name>
</gene>
<organism evidence="1 2">
    <name type="scientific">Aureimonas fodinaquatilis</name>
    <dbReference type="NCBI Taxonomy" id="2565783"/>
    <lineage>
        <taxon>Bacteria</taxon>
        <taxon>Pseudomonadati</taxon>
        <taxon>Pseudomonadota</taxon>
        <taxon>Alphaproteobacteria</taxon>
        <taxon>Hyphomicrobiales</taxon>
        <taxon>Aurantimonadaceae</taxon>
        <taxon>Aureimonas</taxon>
    </lineage>
</organism>
<accession>A0A5B0DPV1</accession>
<evidence type="ECO:0000313" key="1">
    <source>
        <dbReference type="EMBL" id="KAA0968433.1"/>
    </source>
</evidence>
<comment type="caution">
    <text evidence="1">The sequence shown here is derived from an EMBL/GenBank/DDBJ whole genome shotgun (WGS) entry which is preliminary data.</text>
</comment>
<protein>
    <submittedName>
        <fullName evidence="1">Uncharacterized protein</fullName>
    </submittedName>
</protein>
<keyword evidence="2" id="KW-1185">Reference proteome</keyword>
<dbReference type="AlphaFoldDB" id="A0A5B0DPV1"/>
<dbReference type="EMBL" id="VTWH01000005">
    <property type="protein sequence ID" value="KAA0968433.1"/>
    <property type="molecule type" value="Genomic_DNA"/>
</dbReference>
<dbReference type="Proteomes" id="UP000324738">
    <property type="component" value="Unassembled WGS sequence"/>
</dbReference>
<dbReference type="RefSeq" id="WP_149301382.1">
    <property type="nucleotide sequence ID" value="NZ_VTWH01000005.1"/>
</dbReference>
<dbReference type="OrthoDB" id="7907062at2"/>